<dbReference type="KEGG" id="dci:113470099"/>
<dbReference type="GeneID" id="113470099"/>
<keyword evidence="1" id="KW-1185">Reference proteome</keyword>
<accession>A0A3Q0J6I9</accession>
<organism evidence="1 2">
    <name type="scientific">Diaphorina citri</name>
    <name type="common">Asian citrus psyllid</name>
    <dbReference type="NCBI Taxonomy" id="121845"/>
    <lineage>
        <taxon>Eukaryota</taxon>
        <taxon>Metazoa</taxon>
        <taxon>Ecdysozoa</taxon>
        <taxon>Arthropoda</taxon>
        <taxon>Hexapoda</taxon>
        <taxon>Insecta</taxon>
        <taxon>Pterygota</taxon>
        <taxon>Neoptera</taxon>
        <taxon>Paraneoptera</taxon>
        <taxon>Hemiptera</taxon>
        <taxon>Sternorrhyncha</taxon>
        <taxon>Psylloidea</taxon>
        <taxon>Psyllidae</taxon>
        <taxon>Diaphorininae</taxon>
        <taxon>Diaphorina</taxon>
    </lineage>
</organism>
<dbReference type="Proteomes" id="UP000079169">
    <property type="component" value="Unplaced"/>
</dbReference>
<protein>
    <submittedName>
        <fullName evidence="2">Asparagine-rich protein-like</fullName>
    </submittedName>
</protein>
<dbReference type="PaxDb" id="121845-A0A3Q0J6I9"/>
<dbReference type="RefSeq" id="XP_026684084.1">
    <property type="nucleotide sequence ID" value="XM_026828283.1"/>
</dbReference>
<evidence type="ECO:0000313" key="2">
    <source>
        <dbReference type="RefSeq" id="XP_026684084.1"/>
    </source>
</evidence>
<reference evidence="2" key="1">
    <citation type="submission" date="2025-08" db="UniProtKB">
        <authorList>
            <consortium name="RefSeq"/>
        </authorList>
    </citation>
    <scope>IDENTIFICATION</scope>
</reference>
<evidence type="ECO:0000313" key="1">
    <source>
        <dbReference type="Proteomes" id="UP000079169"/>
    </source>
</evidence>
<name>A0A3Q0J6I9_DIACI</name>
<gene>
    <name evidence="2" type="primary">LOC113470099</name>
</gene>
<proteinExistence type="predicted"/>
<sequence length="575" mass="65959">MAPEGREFQGSVANIKKFKSLEIYLNQKSQLNGKTEYVDSRTNTLHFKCIVELIRDENHLVIQYKCSLNGDNQICNHSSHKPRQDSKKNCKTEQTNCDFENSSQCFCNISTKSHKSNINVPTNICGDRFDIETLNHQNLATDTSPNDLEIDANIKKFKSLEIYLNQKSQLNGKTEYLDSSTNTLHFKCIVELTRNENHLVIQYKCSLNGDNQICNHSSHKPRQDSKKNCKTEQTNCDFKNSSQRFCNISTKSHKSNINIPTNICGDRFDIETLNHQNLATDNSPNDLEIDRSVANIKKFKSLEIYLNQKSQLNGKTEYLDSSTDTLHFKCIVELIRDENHLVIQYKCSLNGDNQICNHSSHKPRQDSKKNCKTEQTNCDFENSSQCFCNISTKSHKSNINIPTNICGDRFDIETLNHQNLATDNSPNDLEIDSKHSHKSNINIPTNICGDRFEIETLNHQNLATDTSPNDLEIDKWSDNSTLDNITSENNNLTMSPEWSDNSTLDNITSEFNNDNEEASSLSDEEILSKEFTLYFIPHFEKILKRDNSVRKPNMWTSLGKIFLRNVANFSHMSYQ</sequence>
<dbReference type="AlphaFoldDB" id="A0A3Q0J6I9"/>